<evidence type="ECO:0000313" key="1">
    <source>
        <dbReference type="EMBL" id="NJC20583.1"/>
    </source>
</evidence>
<evidence type="ECO:0000313" key="2">
    <source>
        <dbReference type="EMBL" id="WOF12113.1"/>
    </source>
</evidence>
<reference evidence="1 3" key="2">
    <citation type="submission" date="2020-03" db="EMBL/GenBank/DDBJ databases">
        <title>Genomic Encyclopedia of Type Strains, Phase IV (KMG-IV): sequencing the most valuable type-strain genomes for metagenomic binning, comparative biology and taxonomic classification.</title>
        <authorList>
            <person name="Goeker M."/>
        </authorList>
    </citation>
    <scope>NUCLEOTIDE SEQUENCE [LARGE SCALE GENOMIC DNA]</scope>
    <source>
        <strain evidence="1 3">DSM 105722</strain>
    </source>
</reference>
<accession>A0A7X5YG81</accession>
<sequence>MNMRNILFIGIMVLVLGACTKEDALKGEWQYKGPVPEIKDGPTEAHKMCYALYQKYDLHVYWDIAGEDALKTDQGVVAEYNITYNNRAALPIQAANEQTAEKFLKLLTGFYSLLPENLVRQDLHRRHLLVKVNPGKNTYTNEKGEAYFGNTYGESGIVFYGYLKDDTDETGDKLDTDLTGWKWGICYEFFKGVVSVRYKENIVFPEEYGLISKGFYAYEVEGTGNSCMSRDLFNTEKGGEQGFIHPVAAVNPTYDECNQDWGAMVACILTQPKAERVIVFEKFPKLKSKYEIIKSYFTEYYGIDIEDLATRWQALIID</sequence>
<gene>
    <name evidence="2" type="ORF">F1644_07440</name>
    <name evidence="1" type="ORF">GGR15_004239</name>
</gene>
<evidence type="ECO:0000313" key="4">
    <source>
        <dbReference type="Proteomes" id="UP001302374"/>
    </source>
</evidence>
<proteinExistence type="predicted"/>
<dbReference type="RefSeq" id="WP_168044585.1">
    <property type="nucleotide sequence ID" value="NZ_BMPA01000019.1"/>
</dbReference>
<dbReference type="AlphaFoldDB" id="A0A7X5YG81"/>
<dbReference type="Proteomes" id="UP000576368">
    <property type="component" value="Unassembled WGS sequence"/>
</dbReference>
<dbReference type="Proteomes" id="UP001302374">
    <property type="component" value="Chromosome"/>
</dbReference>
<organism evidence="1 3">
    <name type="scientific">Butyricimonas paravirosa</name>
    <dbReference type="NCBI Taxonomy" id="1472417"/>
    <lineage>
        <taxon>Bacteria</taxon>
        <taxon>Pseudomonadati</taxon>
        <taxon>Bacteroidota</taxon>
        <taxon>Bacteroidia</taxon>
        <taxon>Bacteroidales</taxon>
        <taxon>Odoribacteraceae</taxon>
        <taxon>Butyricimonas</taxon>
    </lineage>
</organism>
<keyword evidence="4" id="KW-1185">Reference proteome</keyword>
<protein>
    <submittedName>
        <fullName evidence="1">Uncharacterized protein</fullName>
    </submittedName>
</protein>
<dbReference type="PROSITE" id="PS51257">
    <property type="entry name" value="PROKAR_LIPOPROTEIN"/>
    <property type="match status" value="1"/>
</dbReference>
<evidence type="ECO:0000313" key="3">
    <source>
        <dbReference type="Proteomes" id="UP000576368"/>
    </source>
</evidence>
<dbReference type="EMBL" id="CP043839">
    <property type="protein sequence ID" value="WOF12113.1"/>
    <property type="molecule type" value="Genomic_DNA"/>
</dbReference>
<dbReference type="EMBL" id="JAATLI010000020">
    <property type="protein sequence ID" value="NJC20583.1"/>
    <property type="molecule type" value="Genomic_DNA"/>
</dbReference>
<dbReference type="GeneID" id="86891117"/>
<reference evidence="2 4" key="1">
    <citation type="submission" date="2019-09" db="EMBL/GenBank/DDBJ databases">
        <title>Butyricimonas paravirosa DSM 105722 (=214-4 = JCM 18677 = CCUG 65563).</title>
        <authorList>
            <person name="Le Roy T."/>
            <person name="Cani P.D."/>
        </authorList>
    </citation>
    <scope>NUCLEOTIDE SEQUENCE [LARGE SCALE GENOMIC DNA]</scope>
    <source>
        <strain evidence="2 4">DSM 105722</strain>
    </source>
</reference>
<name>A0A7X5YG81_9BACT</name>
<dbReference type="Gene3D" id="3.40.390.70">
    <property type="match status" value="1"/>
</dbReference>